<dbReference type="GO" id="GO:0008296">
    <property type="term" value="F:3'-5'-DNA exonuclease activity"/>
    <property type="evidence" value="ECO:0007669"/>
    <property type="project" value="TreeGrafter"/>
</dbReference>
<accession>A0A0K8RBG7</accession>
<organism evidence="3">
    <name type="scientific">Ixodes ricinus</name>
    <name type="common">Common tick</name>
    <name type="synonym">Acarus ricinus</name>
    <dbReference type="NCBI Taxonomy" id="34613"/>
    <lineage>
        <taxon>Eukaryota</taxon>
        <taxon>Metazoa</taxon>
        <taxon>Ecdysozoa</taxon>
        <taxon>Arthropoda</taxon>
        <taxon>Chelicerata</taxon>
        <taxon>Arachnida</taxon>
        <taxon>Acari</taxon>
        <taxon>Parasitiformes</taxon>
        <taxon>Ixodida</taxon>
        <taxon>Ixodoidea</taxon>
        <taxon>Ixodidae</taxon>
        <taxon>Ixodinae</taxon>
        <taxon>Ixodes</taxon>
    </lineage>
</organism>
<evidence type="ECO:0000256" key="1">
    <source>
        <dbReference type="ARBA" id="ARBA00024411"/>
    </source>
</evidence>
<protein>
    <recommendedName>
        <fullName evidence="1">DNA polymerase delta catalytic subunit</fullName>
    </recommendedName>
</protein>
<sequence>MVVRQGERDPFIRNVFTLNTCTPIAGCEVLCFKREGELLQKWADFVRDVDPDVITGYNIQNFDFPYLINRAKHLNVTHFPYLGRIRDSRTILKDSVMQSKQMGRVRTRWSPWRDVSGSTSCRSCCVTTSCGRTR</sequence>
<dbReference type="GO" id="GO:0045004">
    <property type="term" value="P:DNA replication proofreading"/>
    <property type="evidence" value="ECO:0007669"/>
    <property type="project" value="TreeGrafter"/>
</dbReference>
<dbReference type="GO" id="GO:0006287">
    <property type="term" value="P:base-excision repair, gap-filling"/>
    <property type="evidence" value="ECO:0007669"/>
    <property type="project" value="TreeGrafter"/>
</dbReference>
<dbReference type="GO" id="GO:0043625">
    <property type="term" value="C:delta DNA polymerase complex"/>
    <property type="evidence" value="ECO:0007669"/>
    <property type="project" value="TreeGrafter"/>
</dbReference>
<dbReference type="GO" id="GO:0006297">
    <property type="term" value="P:nucleotide-excision repair, DNA gap filling"/>
    <property type="evidence" value="ECO:0007669"/>
    <property type="project" value="TreeGrafter"/>
</dbReference>
<evidence type="ECO:0000313" key="3">
    <source>
        <dbReference type="EMBL" id="JAA68178.1"/>
    </source>
</evidence>
<dbReference type="EMBL" id="GADI01005630">
    <property type="protein sequence ID" value="JAA68178.1"/>
    <property type="molecule type" value="mRNA"/>
</dbReference>
<dbReference type="Gene3D" id="3.30.420.10">
    <property type="entry name" value="Ribonuclease H-like superfamily/Ribonuclease H"/>
    <property type="match status" value="1"/>
</dbReference>
<dbReference type="InterPro" id="IPR036397">
    <property type="entry name" value="RNaseH_sf"/>
</dbReference>
<name>A0A0K8RBG7_IXORI</name>
<dbReference type="InterPro" id="IPR006133">
    <property type="entry name" value="DNA-dir_DNA_pol_B_exonuc"/>
</dbReference>
<dbReference type="SUPFAM" id="SSF53098">
    <property type="entry name" value="Ribonuclease H-like"/>
    <property type="match status" value="1"/>
</dbReference>
<feature type="domain" description="DNA-directed DNA polymerase family B exonuclease" evidence="2">
    <location>
        <begin position="4"/>
        <end position="97"/>
    </location>
</feature>
<dbReference type="PANTHER" id="PTHR10322:SF23">
    <property type="entry name" value="DNA POLYMERASE DELTA CATALYTIC SUBUNIT"/>
    <property type="match status" value="1"/>
</dbReference>
<proteinExistence type="evidence at transcript level"/>
<dbReference type="AlphaFoldDB" id="A0A0K8RBG7"/>
<evidence type="ECO:0000259" key="2">
    <source>
        <dbReference type="Pfam" id="PF03104"/>
    </source>
</evidence>
<dbReference type="Pfam" id="PF03104">
    <property type="entry name" value="DNA_pol_B_exo1"/>
    <property type="match status" value="1"/>
</dbReference>
<dbReference type="GO" id="GO:0003676">
    <property type="term" value="F:nucleic acid binding"/>
    <property type="evidence" value="ECO:0007669"/>
    <property type="project" value="InterPro"/>
</dbReference>
<dbReference type="InterPro" id="IPR012337">
    <property type="entry name" value="RNaseH-like_sf"/>
</dbReference>
<reference evidence="3" key="1">
    <citation type="submission" date="2012-12" db="EMBL/GenBank/DDBJ databases">
        <title>Identification and characterization of a phenylalanine ammonia-lyase gene family in Isatis indigotica Fort.</title>
        <authorList>
            <person name="Liu Q."/>
            <person name="Chen J."/>
            <person name="Zhou X."/>
            <person name="Di P."/>
            <person name="Xiao Y."/>
            <person name="Xuan H."/>
            <person name="Zhang L."/>
            <person name="Chen W."/>
        </authorList>
    </citation>
    <scope>NUCLEOTIDE SEQUENCE</scope>
    <source>
        <tissue evidence="3">Salivary gland</tissue>
    </source>
</reference>
<dbReference type="PANTHER" id="PTHR10322">
    <property type="entry name" value="DNA POLYMERASE CATALYTIC SUBUNIT"/>
    <property type="match status" value="1"/>
</dbReference>
<dbReference type="InterPro" id="IPR050240">
    <property type="entry name" value="DNA_pol_type-B"/>
</dbReference>
<dbReference type="GO" id="GO:0003887">
    <property type="term" value="F:DNA-directed DNA polymerase activity"/>
    <property type="evidence" value="ECO:0007669"/>
    <property type="project" value="TreeGrafter"/>
</dbReference>